<reference evidence="9" key="2">
    <citation type="submission" date="2016-08" db="EMBL/GenBank/DDBJ databases">
        <authorList>
            <person name="Holder M.E."/>
            <person name="Ajami N.J."/>
            <person name="Petrosino J.F."/>
        </authorList>
    </citation>
    <scope>NUCLEOTIDE SEQUENCE [LARGE SCALE GENOMIC DNA]</scope>
    <source>
        <strain evidence="9">F0677</strain>
    </source>
</reference>
<dbReference type="OrthoDB" id="1677645at2"/>
<reference evidence="7" key="1">
    <citation type="submission" date="2016-08" db="EMBL/GenBank/DDBJ databases">
        <authorList>
            <person name="Seilhamer J.J."/>
        </authorList>
    </citation>
    <scope>NUCLEOTIDE SEQUENCE [LARGE SCALE GENOMIC DNA]</scope>
    <source>
        <strain evidence="7">F0677</strain>
    </source>
</reference>
<dbReference type="SUPFAM" id="SSF46785">
    <property type="entry name" value="Winged helix' DNA-binding domain"/>
    <property type="match status" value="1"/>
</dbReference>
<keyword evidence="10" id="KW-1185">Reference proteome</keyword>
<dbReference type="InterPro" id="IPR036388">
    <property type="entry name" value="WH-like_DNA-bd_sf"/>
</dbReference>
<dbReference type="Proteomes" id="UP000094757">
    <property type="component" value="Chromosome"/>
</dbReference>
<evidence type="ECO:0000256" key="5">
    <source>
        <dbReference type="SAM" id="Coils"/>
    </source>
</evidence>
<dbReference type="InterPro" id="IPR036390">
    <property type="entry name" value="WH_DNA-bd_sf"/>
</dbReference>
<dbReference type="InterPro" id="IPR050950">
    <property type="entry name" value="HTH-type_LysR_regulators"/>
</dbReference>
<dbReference type="Pfam" id="PF00126">
    <property type="entry name" value="HTH_1"/>
    <property type="match status" value="1"/>
</dbReference>
<dbReference type="Gene3D" id="3.40.190.290">
    <property type="match status" value="1"/>
</dbReference>
<dbReference type="GO" id="GO:0003677">
    <property type="term" value="F:DNA binding"/>
    <property type="evidence" value="ECO:0007669"/>
    <property type="project" value="UniProtKB-KW"/>
</dbReference>
<dbReference type="Pfam" id="PF03466">
    <property type="entry name" value="LysR_substrate"/>
    <property type="match status" value="1"/>
</dbReference>
<keyword evidence="4" id="KW-0804">Transcription</keyword>
<evidence type="ECO:0000313" key="9">
    <source>
        <dbReference type="Proteomes" id="UP000094757"/>
    </source>
</evidence>
<gene>
    <name evidence="7" type="ORF">BCB69_05015</name>
    <name evidence="8" type="ORF">DX915_04385</name>
</gene>
<sequence>MKITFTSLSYFQKIAELQHMTRAAAALHVAQPSLSRTIKSLEEELDVPLFDHRGRNIVLTKYGEILLAHVNLIMKEMEAAKKELKEAEEAAHKTVKLSLYAASKLVPSFLMEFRKRHPDIRLEILLQGLQTEHHVGYKGCDLALCSNIHPLDDGHSVTLFKEEIMLAVPDTDPHANMPSVNLSDFSESSFICLHTGQSLRTVTDYYCREAGFMPKVALESDSPETVQEFIRTGLGISFVPQITWGGVGGENVVLVPIASPRCYRYISLTWDKNRELPAPAAELKKFIIDHFADFAKSYAAKRFSQFNKH</sequence>
<dbReference type="GO" id="GO:0005829">
    <property type="term" value="C:cytosol"/>
    <property type="evidence" value="ECO:0007669"/>
    <property type="project" value="TreeGrafter"/>
</dbReference>
<organism evidence="7 9">
    <name type="scientific">Dialister pneumosintes</name>
    <dbReference type="NCBI Taxonomy" id="39950"/>
    <lineage>
        <taxon>Bacteria</taxon>
        <taxon>Bacillati</taxon>
        <taxon>Bacillota</taxon>
        <taxon>Negativicutes</taxon>
        <taxon>Veillonellales</taxon>
        <taxon>Veillonellaceae</taxon>
        <taxon>Dialister</taxon>
    </lineage>
</organism>
<dbReference type="InterPro" id="IPR000847">
    <property type="entry name" value="LysR_HTH_N"/>
</dbReference>
<evidence type="ECO:0000259" key="6">
    <source>
        <dbReference type="PROSITE" id="PS50931"/>
    </source>
</evidence>
<reference evidence="8 10" key="3">
    <citation type="submission" date="2018-08" db="EMBL/GenBank/DDBJ databases">
        <title>Draft genome sequence of Dialister pneumosintes KCOM 1685.</title>
        <authorList>
            <person name="Kook J.-K."/>
            <person name="Park S.-N."/>
            <person name="Lim Y.K."/>
        </authorList>
    </citation>
    <scope>NUCLEOTIDE SEQUENCE [LARGE SCALE GENOMIC DNA]</scope>
    <source>
        <strain evidence="8 10">KCOM 1685</strain>
    </source>
</reference>
<feature type="domain" description="HTH lysR-type" evidence="6">
    <location>
        <begin position="3"/>
        <end position="60"/>
    </location>
</feature>
<dbReference type="KEGG" id="dpn:BCB69_05015"/>
<dbReference type="PANTHER" id="PTHR30419">
    <property type="entry name" value="HTH-TYPE TRANSCRIPTIONAL REGULATOR YBHD"/>
    <property type="match status" value="1"/>
</dbReference>
<dbReference type="AlphaFoldDB" id="A0A1B3WEG6"/>
<dbReference type="SUPFAM" id="SSF53850">
    <property type="entry name" value="Periplasmic binding protein-like II"/>
    <property type="match status" value="1"/>
</dbReference>
<comment type="similarity">
    <text evidence="1">Belongs to the LysR transcriptional regulatory family.</text>
</comment>
<keyword evidence="5" id="KW-0175">Coiled coil</keyword>
<evidence type="ECO:0000313" key="10">
    <source>
        <dbReference type="Proteomes" id="UP000266262"/>
    </source>
</evidence>
<evidence type="ECO:0000313" key="8">
    <source>
        <dbReference type="EMBL" id="RID94741.1"/>
    </source>
</evidence>
<name>A0A1B3WEG6_9FIRM</name>
<keyword evidence="3" id="KW-0238">DNA-binding</keyword>
<dbReference type="GO" id="GO:0003700">
    <property type="term" value="F:DNA-binding transcription factor activity"/>
    <property type="evidence" value="ECO:0007669"/>
    <property type="project" value="InterPro"/>
</dbReference>
<dbReference type="PANTHER" id="PTHR30419:SF28">
    <property type="entry name" value="HTH-TYPE TRANSCRIPTIONAL REGULATOR BSDA"/>
    <property type="match status" value="1"/>
</dbReference>
<evidence type="ECO:0000256" key="1">
    <source>
        <dbReference type="ARBA" id="ARBA00009437"/>
    </source>
</evidence>
<protein>
    <submittedName>
        <fullName evidence="7 8">Transcriptional regulator</fullName>
    </submittedName>
</protein>
<keyword evidence="2" id="KW-0805">Transcription regulation</keyword>
<accession>A0A1B3WEG6</accession>
<dbReference type="InterPro" id="IPR005119">
    <property type="entry name" value="LysR_subst-bd"/>
</dbReference>
<dbReference type="EMBL" id="QWKU01000001">
    <property type="protein sequence ID" value="RID94741.1"/>
    <property type="molecule type" value="Genomic_DNA"/>
</dbReference>
<evidence type="ECO:0000313" key="7">
    <source>
        <dbReference type="EMBL" id="AOH39362.1"/>
    </source>
</evidence>
<proteinExistence type="inferred from homology"/>
<dbReference type="RefSeq" id="WP_022513535.1">
    <property type="nucleotide sequence ID" value="NZ_CP017037.1"/>
</dbReference>
<evidence type="ECO:0000256" key="2">
    <source>
        <dbReference type="ARBA" id="ARBA00023015"/>
    </source>
</evidence>
<evidence type="ECO:0000256" key="3">
    <source>
        <dbReference type="ARBA" id="ARBA00023125"/>
    </source>
</evidence>
<dbReference type="FunFam" id="1.10.10.10:FF:000001">
    <property type="entry name" value="LysR family transcriptional regulator"/>
    <property type="match status" value="1"/>
</dbReference>
<dbReference type="PROSITE" id="PS50931">
    <property type="entry name" value="HTH_LYSR"/>
    <property type="match status" value="1"/>
</dbReference>
<evidence type="ECO:0000256" key="4">
    <source>
        <dbReference type="ARBA" id="ARBA00023163"/>
    </source>
</evidence>
<dbReference type="EMBL" id="CP017037">
    <property type="protein sequence ID" value="AOH39362.1"/>
    <property type="molecule type" value="Genomic_DNA"/>
</dbReference>
<dbReference type="PRINTS" id="PR00039">
    <property type="entry name" value="HTHLYSR"/>
</dbReference>
<dbReference type="Gene3D" id="1.10.10.10">
    <property type="entry name" value="Winged helix-like DNA-binding domain superfamily/Winged helix DNA-binding domain"/>
    <property type="match status" value="1"/>
</dbReference>
<dbReference type="STRING" id="39950.BCB69_05015"/>
<dbReference type="Proteomes" id="UP000266262">
    <property type="component" value="Unassembled WGS sequence"/>
</dbReference>
<feature type="coiled-coil region" evidence="5">
    <location>
        <begin position="67"/>
        <end position="97"/>
    </location>
</feature>